<dbReference type="RefSeq" id="WP_004782927.1">
    <property type="nucleotide sequence ID" value="NZ_JAHPWV010000008.1"/>
</dbReference>
<keyword evidence="2" id="KW-0732">Signal</keyword>
<feature type="compositionally biased region" description="Polar residues" evidence="1">
    <location>
        <begin position="50"/>
        <end position="59"/>
    </location>
</feature>
<gene>
    <name evidence="3" type="ORF">F969_01751</name>
</gene>
<dbReference type="InterPro" id="IPR007298">
    <property type="entry name" value="Cu-R_lipoprotein_NlpE"/>
</dbReference>
<accession>N8WWL0</accession>
<evidence type="ECO:0000313" key="4">
    <source>
        <dbReference type="Proteomes" id="UP000013070"/>
    </source>
</evidence>
<proteinExistence type="predicted"/>
<dbReference type="Pfam" id="PF04170">
    <property type="entry name" value="NlpE"/>
    <property type="match status" value="1"/>
</dbReference>
<dbReference type="AlphaFoldDB" id="N8WWL0"/>
<organism evidence="3 4">
    <name type="scientific">Acinetobacter variabilis</name>
    <dbReference type="NCBI Taxonomy" id="70346"/>
    <lineage>
        <taxon>Bacteria</taxon>
        <taxon>Pseudomonadati</taxon>
        <taxon>Pseudomonadota</taxon>
        <taxon>Gammaproteobacteria</taxon>
        <taxon>Moraxellales</taxon>
        <taxon>Moraxellaceae</taxon>
        <taxon>Acinetobacter</taxon>
    </lineage>
</organism>
<keyword evidence="4" id="KW-1185">Reference proteome</keyword>
<dbReference type="PROSITE" id="PS51257">
    <property type="entry name" value="PROKAR_LIPOPROTEIN"/>
    <property type="match status" value="1"/>
</dbReference>
<dbReference type="EMBL" id="APPE01000052">
    <property type="protein sequence ID" value="ENU99299.1"/>
    <property type="molecule type" value="Genomic_DNA"/>
</dbReference>
<protein>
    <recommendedName>
        <fullName evidence="5">NlpE C-terminal OB domain-containing protein</fullName>
    </recommendedName>
</protein>
<comment type="caution">
    <text evidence="3">The sequence shown here is derived from an EMBL/GenBank/DDBJ whole genome shotgun (WGS) entry which is preliminary data.</text>
</comment>
<dbReference type="HOGENOM" id="CLU_095662_0_0_6"/>
<feature type="compositionally biased region" description="Low complexity" evidence="1">
    <location>
        <begin position="37"/>
        <end position="49"/>
    </location>
</feature>
<dbReference type="eggNOG" id="COG3015">
    <property type="taxonomic scope" value="Bacteria"/>
</dbReference>
<feature type="chain" id="PRO_5004135257" description="NlpE C-terminal OB domain-containing protein" evidence="2">
    <location>
        <begin position="20"/>
        <end position="169"/>
    </location>
</feature>
<dbReference type="Gene3D" id="2.40.128.640">
    <property type="match status" value="1"/>
</dbReference>
<reference evidence="3 4" key="1">
    <citation type="submission" date="2013-02" db="EMBL/GenBank/DDBJ databases">
        <title>The Genome Sequence of Acinetobacter sp. NIPH 899.</title>
        <authorList>
            <consortium name="The Broad Institute Genome Sequencing Platform"/>
            <consortium name="The Broad Institute Genome Sequencing Center for Infectious Disease"/>
            <person name="Cerqueira G."/>
            <person name="Feldgarden M."/>
            <person name="Courvalin P."/>
            <person name="Perichon B."/>
            <person name="Grillot-Courvalin C."/>
            <person name="Clermont D."/>
            <person name="Rocha E."/>
            <person name="Yoon E.-J."/>
            <person name="Nemec A."/>
            <person name="Walker B."/>
            <person name="Young S.K."/>
            <person name="Zeng Q."/>
            <person name="Gargeya S."/>
            <person name="Fitzgerald M."/>
            <person name="Haas B."/>
            <person name="Abouelleil A."/>
            <person name="Alvarado L."/>
            <person name="Arachchi H.M."/>
            <person name="Berlin A.M."/>
            <person name="Chapman S.B."/>
            <person name="Dewar J."/>
            <person name="Goldberg J."/>
            <person name="Griggs A."/>
            <person name="Gujja S."/>
            <person name="Hansen M."/>
            <person name="Howarth C."/>
            <person name="Imamovic A."/>
            <person name="Larimer J."/>
            <person name="McCowan C."/>
            <person name="Murphy C."/>
            <person name="Neiman D."/>
            <person name="Pearson M."/>
            <person name="Priest M."/>
            <person name="Roberts A."/>
            <person name="Saif S."/>
            <person name="Shea T."/>
            <person name="Sisk P."/>
            <person name="Sykes S."/>
            <person name="Wortman J."/>
            <person name="Nusbaum C."/>
            <person name="Birren B."/>
        </authorList>
    </citation>
    <scope>NUCLEOTIDE SEQUENCE [LARGE SCALE GENOMIC DNA]</scope>
    <source>
        <strain evidence="3 4">NIPH 899</strain>
    </source>
</reference>
<evidence type="ECO:0000313" key="3">
    <source>
        <dbReference type="EMBL" id="ENU99299.1"/>
    </source>
</evidence>
<name>N8WWL0_9GAMM</name>
<feature type="region of interest" description="Disordered" evidence="1">
    <location>
        <begin position="23"/>
        <end position="59"/>
    </location>
</feature>
<feature type="signal peptide" evidence="2">
    <location>
        <begin position="1"/>
        <end position="19"/>
    </location>
</feature>
<evidence type="ECO:0000256" key="1">
    <source>
        <dbReference type="SAM" id="MobiDB-lite"/>
    </source>
</evidence>
<evidence type="ECO:0008006" key="5">
    <source>
        <dbReference type="Google" id="ProtNLM"/>
    </source>
</evidence>
<sequence>MKKILWPALLVVTVTSLSACSKQNDRDIASVEDTQSNTTNAPVTTETTNSQSNMSTEMTSNATVNSNWAGEYEGVFPCADCEGIKVELDLNPDKTYELSEEYLGKTGNNETETKGSFTFDSQQPSIIVLDGKAENRKFYVGDNFVEARDIETGKEIQSNLNYKLVKKSP</sequence>
<dbReference type="PATRIC" id="fig|1217710.3.peg.1652"/>
<evidence type="ECO:0000256" key="2">
    <source>
        <dbReference type="SAM" id="SignalP"/>
    </source>
</evidence>
<dbReference type="Proteomes" id="UP000013070">
    <property type="component" value="Unassembled WGS sequence"/>
</dbReference>